<accession>A0AA42BSI1</accession>
<proteinExistence type="predicted"/>
<dbReference type="NCBIfam" id="TIGR01725">
    <property type="entry name" value="phge_HK97_gp10"/>
    <property type="match status" value="1"/>
</dbReference>
<organism evidence="1 2">
    <name type="scientific">Ectobacillus ponti</name>
    <dbReference type="NCBI Taxonomy" id="2961894"/>
    <lineage>
        <taxon>Bacteria</taxon>
        <taxon>Bacillati</taxon>
        <taxon>Bacillota</taxon>
        <taxon>Bacilli</taxon>
        <taxon>Bacillales</taxon>
        <taxon>Bacillaceae</taxon>
        <taxon>Ectobacillus</taxon>
    </lineage>
</organism>
<dbReference type="RefSeq" id="WP_254760485.1">
    <property type="nucleotide sequence ID" value="NZ_JANCLT010000012.1"/>
</dbReference>
<dbReference type="Proteomes" id="UP001156102">
    <property type="component" value="Unassembled WGS sequence"/>
</dbReference>
<gene>
    <name evidence="1" type="ORF">NK662_18790</name>
</gene>
<evidence type="ECO:0000313" key="1">
    <source>
        <dbReference type="EMBL" id="MCP8970569.1"/>
    </source>
</evidence>
<keyword evidence="2" id="KW-1185">Reference proteome</keyword>
<sequence length="119" mass="13439">MSGLQSAISKLQIYNIAKKAGVKRVVQETAQNIKQEAQSLVPYMTGDTEESIKPKYFDGGLAATIGPRKPLGWKAHFLEFGSYNVLAKREIPARPFMGPAFEQNREPYLQKLRQELRDI</sequence>
<comment type="caution">
    <text evidence="1">The sequence shown here is derived from an EMBL/GenBank/DDBJ whole genome shotgun (WGS) entry which is preliminary data.</text>
</comment>
<dbReference type="Pfam" id="PF04883">
    <property type="entry name" value="HK97-gp10_like"/>
    <property type="match status" value="1"/>
</dbReference>
<protein>
    <submittedName>
        <fullName evidence="1">HK97 gp10 family phage protein</fullName>
    </submittedName>
</protein>
<evidence type="ECO:0000313" key="2">
    <source>
        <dbReference type="Proteomes" id="UP001156102"/>
    </source>
</evidence>
<dbReference type="EMBL" id="JANCLT010000012">
    <property type="protein sequence ID" value="MCP8970569.1"/>
    <property type="molecule type" value="Genomic_DNA"/>
</dbReference>
<reference evidence="1" key="1">
    <citation type="submission" date="2022-07" db="EMBL/GenBank/DDBJ databases">
        <authorList>
            <person name="Li W.-J."/>
            <person name="Deng Q.-Q."/>
        </authorList>
    </citation>
    <scope>NUCLEOTIDE SEQUENCE</scope>
    <source>
        <strain evidence="1">SYSU M60031</strain>
    </source>
</reference>
<dbReference type="InterPro" id="IPR010064">
    <property type="entry name" value="HK97-gp10_tail"/>
</dbReference>
<name>A0AA42BSI1_9BACI</name>
<dbReference type="AlphaFoldDB" id="A0AA42BSI1"/>